<name>A0ABV4QYB4_9ACTN</name>
<keyword evidence="5" id="KW-1185">Reference proteome</keyword>
<dbReference type="EMBL" id="JAXCEH010000006">
    <property type="protein sequence ID" value="MFA1554683.1"/>
    <property type="molecule type" value="Genomic_DNA"/>
</dbReference>
<comment type="caution">
    <text evidence="4">The sequence shown here is derived from an EMBL/GenBank/DDBJ whole genome shotgun (WGS) entry which is preliminary data.</text>
</comment>
<proteinExistence type="predicted"/>
<protein>
    <submittedName>
        <fullName evidence="4">Septum formation family protein</fullName>
    </submittedName>
</protein>
<gene>
    <name evidence="4" type="ORF">SM436_13395</name>
</gene>
<sequence>MTTPPPTDDVPDGPVQPGEEGAPDSGWASPDAPPPGTPPAPAPSSAGQPVPQPAAPPIPVPPPGPATPHVPARTNRLAIAALVTGLLGLFPFAVGFGIAALVQAGRRGEKGKGLAAGGLAASAVWLVAGVVAAAAAAGSLLTVERDESGHVARSDKVLPGLLRVGDCFTGFSGNVRTSLVTALPCTQPHEGEVVAKLRLPDGAYPGDGEVFEQASKACSRRLTRLQKSRYDEHLQPYVVEPSRTTWRSGDREVLCLMHYEGAGKISTPLAQTLDPNVKLWHELVRGDCLGKWNDDAVAQRTLSCTEEHWMEVYAVFALKDGPYPGSKAAERQAEAGCDRRYGRVFRGARTPDLVSWVPPEKDDWTEGVRTVVCLGESEDRPLKKRLLP</sequence>
<evidence type="ECO:0000313" key="5">
    <source>
        <dbReference type="Proteomes" id="UP001569904"/>
    </source>
</evidence>
<feature type="compositionally biased region" description="Pro residues" evidence="1">
    <location>
        <begin position="31"/>
        <end position="42"/>
    </location>
</feature>
<dbReference type="RefSeq" id="WP_371941206.1">
    <property type="nucleotide sequence ID" value="NZ_JAXCEH010000006.1"/>
</dbReference>
<organism evidence="4 5">
    <name type="scientific">Actinomadura chokoriensis</name>
    <dbReference type="NCBI Taxonomy" id="454156"/>
    <lineage>
        <taxon>Bacteria</taxon>
        <taxon>Bacillati</taxon>
        <taxon>Actinomycetota</taxon>
        <taxon>Actinomycetes</taxon>
        <taxon>Streptosporangiales</taxon>
        <taxon>Thermomonosporaceae</taxon>
        <taxon>Actinomadura</taxon>
    </lineage>
</organism>
<evidence type="ECO:0000259" key="3">
    <source>
        <dbReference type="Pfam" id="PF13845"/>
    </source>
</evidence>
<keyword evidence="2" id="KW-1133">Transmembrane helix</keyword>
<evidence type="ECO:0000313" key="4">
    <source>
        <dbReference type="EMBL" id="MFA1554683.1"/>
    </source>
</evidence>
<evidence type="ECO:0000256" key="1">
    <source>
        <dbReference type="SAM" id="MobiDB-lite"/>
    </source>
</evidence>
<feature type="region of interest" description="Disordered" evidence="1">
    <location>
        <begin position="1"/>
        <end position="69"/>
    </location>
</feature>
<dbReference type="Pfam" id="PF13845">
    <property type="entry name" value="Septum_form"/>
    <property type="match status" value="1"/>
</dbReference>
<keyword evidence="2" id="KW-0812">Transmembrane</keyword>
<evidence type="ECO:0000256" key="2">
    <source>
        <dbReference type="SAM" id="Phobius"/>
    </source>
</evidence>
<keyword evidence="2" id="KW-0472">Membrane</keyword>
<feature type="domain" description="Septum formation-related" evidence="3">
    <location>
        <begin position="165"/>
        <end position="373"/>
    </location>
</feature>
<reference evidence="4 5" key="1">
    <citation type="submission" date="2023-11" db="EMBL/GenBank/DDBJ databases">
        <title>Actinomadura monticuli sp. nov., isolated from volcanic ash.</title>
        <authorList>
            <person name="Lee S.D."/>
            <person name="Yang H."/>
            <person name="Kim I.S."/>
        </authorList>
    </citation>
    <scope>NUCLEOTIDE SEQUENCE [LARGE SCALE GENOMIC DNA]</scope>
    <source>
        <strain evidence="4 5">DSM 45346</strain>
    </source>
</reference>
<dbReference type="InterPro" id="IPR026004">
    <property type="entry name" value="Septum_form"/>
</dbReference>
<dbReference type="Proteomes" id="UP001569904">
    <property type="component" value="Unassembled WGS sequence"/>
</dbReference>
<feature type="transmembrane region" description="Helical" evidence="2">
    <location>
        <begin position="114"/>
        <end position="141"/>
    </location>
</feature>
<feature type="transmembrane region" description="Helical" evidence="2">
    <location>
        <begin position="77"/>
        <end position="102"/>
    </location>
</feature>
<feature type="compositionally biased region" description="Pro residues" evidence="1">
    <location>
        <begin position="50"/>
        <end position="68"/>
    </location>
</feature>
<accession>A0ABV4QYB4</accession>